<protein>
    <submittedName>
        <fullName evidence="1">Uncharacterized protein</fullName>
    </submittedName>
</protein>
<sequence length="118" mass="13428">MRLHGVLCESVCYGSSDDGVCRITPQKSKPKRRDLTDGYSPSNDDSLLWIRSCPPLIAITGYARKSLFPHSDQLDDFLDRLQDLLPTDAVQPKVTIEVIGKTRNWLHCFNGEQMDTRY</sequence>
<dbReference type="AlphaFoldDB" id="A0A518DWV2"/>
<keyword evidence="2" id="KW-1185">Reference proteome</keyword>
<dbReference type="KEGG" id="lcre:Pla8534_41360"/>
<accession>A0A518DWV2</accession>
<name>A0A518DWV2_9BACT</name>
<evidence type="ECO:0000313" key="1">
    <source>
        <dbReference type="EMBL" id="QDU96316.1"/>
    </source>
</evidence>
<gene>
    <name evidence="1" type="ORF">Pla8534_41360</name>
</gene>
<dbReference type="Proteomes" id="UP000317648">
    <property type="component" value="Chromosome"/>
</dbReference>
<dbReference type="RefSeq" id="WP_145054957.1">
    <property type="nucleotide sequence ID" value="NZ_CP036433.1"/>
</dbReference>
<evidence type="ECO:0000313" key="2">
    <source>
        <dbReference type="Proteomes" id="UP000317648"/>
    </source>
</evidence>
<organism evidence="1 2">
    <name type="scientific">Lignipirellula cremea</name>
    <dbReference type="NCBI Taxonomy" id="2528010"/>
    <lineage>
        <taxon>Bacteria</taxon>
        <taxon>Pseudomonadati</taxon>
        <taxon>Planctomycetota</taxon>
        <taxon>Planctomycetia</taxon>
        <taxon>Pirellulales</taxon>
        <taxon>Pirellulaceae</taxon>
        <taxon>Lignipirellula</taxon>
    </lineage>
</organism>
<proteinExistence type="predicted"/>
<reference evidence="1 2" key="1">
    <citation type="submission" date="2019-02" db="EMBL/GenBank/DDBJ databases">
        <title>Deep-cultivation of Planctomycetes and their phenomic and genomic characterization uncovers novel biology.</title>
        <authorList>
            <person name="Wiegand S."/>
            <person name="Jogler M."/>
            <person name="Boedeker C."/>
            <person name="Pinto D."/>
            <person name="Vollmers J."/>
            <person name="Rivas-Marin E."/>
            <person name="Kohn T."/>
            <person name="Peeters S.H."/>
            <person name="Heuer A."/>
            <person name="Rast P."/>
            <person name="Oberbeckmann S."/>
            <person name="Bunk B."/>
            <person name="Jeske O."/>
            <person name="Meyerdierks A."/>
            <person name="Storesund J.E."/>
            <person name="Kallscheuer N."/>
            <person name="Luecker S."/>
            <person name="Lage O.M."/>
            <person name="Pohl T."/>
            <person name="Merkel B.J."/>
            <person name="Hornburger P."/>
            <person name="Mueller R.-W."/>
            <person name="Bruemmer F."/>
            <person name="Labrenz M."/>
            <person name="Spormann A.M."/>
            <person name="Op den Camp H."/>
            <person name="Overmann J."/>
            <person name="Amann R."/>
            <person name="Jetten M.S.M."/>
            <person name="Mascher T."/>
            <person name="Medema M.H."/>
            <person name="Devos D.P."/>
            <person name="Kaster A.-K."/>
            <person name="Ovreas L."/>
            <person name="Rohde M."/>
            <person name="Galperin M.Y."/>
            <person name="Jogler C."/>
        </authorList>
    </citation>
    <scope>NUCLEOTIDE SEQUENCE [LARGE SCALE GENOMIC DNA]</scope>
    <source>
        <strain evidence="1 2">Pla85_3_4</strain>
    </source>
</reference>
<dbReference type="EMBL" id="CP036433">
    <property type="protein sequence ID" value="QDU96316.1"/>
    <property type="molecule type" value="Genomic_DNA"/>
</dbReference>